<dbReference type="GO" id="GO:0010468">
    <property type="term" value="P:regulation of gene expression"/>
    <property type="evidence" value="ECO:0007669"/>
    <property type="project" value="TreeGrafter"/>
</dbReference>
<proteinExistence type="inferred from homology"/>
<sequence>MSNNNNSTEESVKDIKTESLICSSNIFASKDYSVKSGFTYGRKCEERHIQDLSREDFKTCDNRVNICNDNFKHFISLNDVQEVTSASGRSAKAFGHSQDKRFVCPFCGKGFRQKYSFEVHYRNSIGEKPYICDICGKGFVAKNLLTKHLVHHSEEKPFACDSCEKRYNKKGNLTRHLRSHTGEKPYKCFLCAKAFIYCGDRKRHCKNIHGIKLARNICRGNLEL</sequence>
<evidence type="ECO:0000256" key="1">
    <source>
        <dbReference type="ARBA" id="ARBA00004123"/>
    </source>
</evidence>
<evidence type="ECO:0000256" key="8">
    <source>
        <dbReference type="ARBA" id="ARBA00023125"/>
    </source>
</evidence>
<keyword evidence="8" id="KW-0238">DNA-binding</keyword>
<evidence type="ECO:0000256" key="5">
    <source>
        <dbReference type="ARBA" id="ARBA00022771"/>
    </source>
</evidence>
<evidence type="ECO:0000259" key="12">
    <source>
        <dbReference type="PROSITE" id="PS50157"/>
    </source>
</evidence>
<dbReference type="GO" id="GO:0008270">
    <property type="term" value="F:zinc ion binding"/>
    <property type="evidence" value="ECO:0007669"/>
    <property type="project" value="UniProtKB-KW"/>
</dbReference>
<protein>
    <recommendedName>
        <fullName evidence="12">C2H2-type domain-containing protein</fullName>
    </recommendedName>
</protein>
<feature type="domain" description="C2H2-type" evidence="12">
    <location>
        <begin position="130"/>
        <end position="157"/>
    </location>
</feature>
<name>A0AAV2B9F2_9ARAC</name>
<dbReference type="PROSITE" id="PS00028">
    <property type="entry name" value="ZINC_FINGER_C2H2_1"/>
    <property type="match status" value="3"/>
</dbReference>
<evidence type="ECO:0000256" key="6">
    <source>
        <dbReference type="ARBA" id="ARBA00022833"/>
    </source>
</evidence>
<dbReference type="FunFam" id="3.30.160.60:FF:000100">
    <property type="entry name" value="Zinc finger 45-like"/>
    <property type="match status" value="1"/>
</dbReference>
<evidence type="ECO:0000256" key="10">
    <source>
        <dbReference type="ARBA" id="ARBA00023242"/>
    </source>
</evidence>
<evidence type="ECO:0000313" key="14">
    <source>
        <dbReference type="Proteomes" id="UP001497382"/>
    </source>
</evidence>
<keyword evidence="9" id="KW-0804">Transcription</keyword>
<dbReference type="InterPro" id="IPR036236">
    <property type="entry name" value="Znf_C2H2_sf"/>
</dbReference>
<dbReference type="PROSITE" id="PS50157">
    <property type="entry name" value="ZINC_FINGER_C2H2_2"/>
    <property type="match status" value="4"/>
</dbReference>
<dbReference type="FunFam" id="3.30.160.60:FF:001480">
    <property type="entry name" value="Si:cabz01071911.3"/>
    <property type="match status" value="1"/>
</dbReference>
<evidence type="ECO:0000256" key="9">
    <source>
        <dbReference type="ARBA" id="ARBA00023163"/>
    </source>
</evidence>
<dbReference type="SMART" id="SM00355">
    <property type="entry name" value="ZnF_C2H2"/>
    <property type="match status" value="4"/>
</dbReference>
<evidence type="ECO:0000256" key="2">
    <source>
        <dbReference type="ARBA" id="ARBA00006991"/>
    </source>
</evidence>
<dbReference type="PANTHER" id="PTHR16515:SF49">
    <property type="entry name" value="GASTRULA ZINC FINGER PROTEIN XLCGF49.1-LIKE-RELATED"/>
    <property type="match status" value="1"/>
</dbReference>
<feature type="domain" description="C2H2-type" evidence="12">
    <location>
        <begin position="158"/>
        <end position="185"/>
    </location>
</feature>
<dbReference type="AlphaFoldDB" id="A0AAV2B9F2"/>
<evidence type="ECO:0000313" key="13">
    <source>
        <dbReference type="EMBL" id="CAL1292792.1"/>
    </source>
</evidence>
<gene>
    <name evidence="13" type="ORF">LARSCL_LOCUS17852</name>
</gene>
<dbReference type="Pfam" id="PF00096">
    <property type="entry name" value="zf-C2H2"/>
    <property type="match status" value="3"/>
</dbReference>
<keyword evidence="3" id="KW-0479">Metal-binding</keyword>
<comment type="similarity">
    <text evidence="2">Belongs to the krueppel C2H2-type zinc-finger protein family.</text>
</comment>
<dbReference type="Proteomes" id="UP001497382">
    <property type="component" value="Unassembled WGS sequence"/>
</dbReference>
<dbReference type="InterPro" id="IPR050331">
    <property type="entry name" value="Zinc_finger"/>
</dbReference>
<reference evidence="13 14" key="1">
    <citation type="submission" date="2024-04" db="EMBL/GenBank/DDBJ databases">
        <authorList>
            <person name="Rising A."/>
            <person name="Reimegard J."/>
            <person name="Sonavane S."/>
            <person name="Akerstrom W."/>
            <person name="Nylinder S."/>
            <person name="Hedman E."/>
            <person name="Kallberg Y."/>
        </authorList>
    </citation>
    <scope>NUCLEOTIDE SEQUENCE [LARGE SCALE GENOMIC DNA]</scope>
</reference>
<dbReference type="InterPro" id="IPR013087">
    <property type="entry name" value="Znf_C2H2_type"/>
</dbReference>
<feature type="domain" description="C2H2-type" evidence="12">
    <location>
        <begin position="102"/>
        <end position="129"/>
    </location>
</feature>
<keyword evidence="5 11" id="KW-0863">Zinc-finger</keyword>
<dbReference type="GO" id="GO:0005634">
    <property type="term" value="C:nucleus"/>
    <property type="evidence" value="ECO:0007669"/>
    <property type="project" value="UniProtKB-SubCell"/>
</dbReference>
<feature type="domain" description="C2H2-type" evidence="12">
    <location>
        <begin position="186"/>
        <end position="209"/>
    </location>
</feature>
<evidence type="ECO:0000256" key="7">
    <source>
        <dbReference type="ARBA" id="ARBA00023015"/>
    </source>
</evidence>
<evidence type="ECO:0000256" key="4">
    <source>
        <dbReference type="ARBA" id="ARBA00022737"/>
    </source>
</evidence>
<accession>A0AAV2B9F2</accession>
<keyword evidence="4" id="KW-0677">Repeat</keyword>
<comment type="subcellular location">
    <subcellularLocation>
        <location evidence="1">Nucleus</location>
    </subcellularLocation>
</comment>
<organism evidence="13 14">
    <name type="scientific">Larinioides sclopetarius</name>
    <dbReference type="NCBI Taxonomy" id="280406"/>
    <lineage>
        <taxon>Eukaryota</taxon>
        <taxon>Metazoa</taxon>
        <taxon>Ecdysozoa</taxon>
        <taxon>Arthropoda</taxon>
        <taxon>Chelicerata</taxon>
        <taxon>Arachnida</taxon>
        <taxon>Araneae</taxon>
        <taxon>Araneomorphae</taxon>
        <taxon>Entelegynae</taxon>
        <taxon>Araneoidea</taxon>
        <taxon>Araneidae</taxon>
        <taxon>Larinioides</taxon>
    </lineage>
</organism>
<evidence type="ECO:0000256" key="11">
    <source>
        <dbReference type="PROSITE-ProRule" id="PRU00042"/>
    </source>
</evidence>
<dbReference type="PANTHER" id="PTHR16515">
    <property type="entry name" value="PR DOMAIN ZINC FINGER PROTEIN"/>
    <property type="match status" value="1"/>
</dbReference>
<dbReference type="GO" id="GO:0003677">
    <property type="term" value="F:DNA binding"/>
    <property type="evidence" value="ECO:0007669"/>
    <property type="project" value="UniProtKB-KW"/>
</dbReference>
<dbReference type="Gene3D" id="3.30.160.60">
    <property type="entry name" value="Classic Zinc Finger"/>
    <property type="match status" value="4"/>
</dbReference>
<comment type="caution">
    <text evidence="13">The sequence shown here is derived from an EMBL/GenBank/DDBJ whole genome shotgun (WGS) entry which is preliminary data.</text>
</comment>
<keyword evidence="10" id="KW-0539">Nucleus</keyword>
<dbReference type="SUPFAM" id="SSF57667">
    <property type="entry name" value="beta-beta-alpha zinc fingers"/>
    <property type="match status" value="3"/>
</dbReference>
<dbReference type="FunFam" id="3.30.160.60:FF:000110">
    <property type="entry name" value="Zinc finger protein-like"/>
    <property type="match status" value="1"/>
</dbReference>
<evidence type="ECO:0000256" key="3">
    <source>
        <dbReference type="ARBA" id="ARBA00022723"/>
    </source>
</evidence>
<keyword evidence="7" id="KW-0805">Transcription regulation</keyword>
<keyword evidence="6" id="KW-0862">Zinc</keyword>
<keyword evidence="14" id="KW-1185">Reference proteome</keyword>
<dbReference type="EMBL" id="CAXIEN010000313">
    <property type="protein sequence ID" value="CAL1292792.1"/>
    <property type="molecule type" value="Genomic_DNA"/>
</dbReference>